<feature type="region of interest" description="Disordered" evidence="1">
    <location>
        <begin position="1"/>
        <end position="20"/>
    </location>
</feature>
<dbReference type="InterPro" id="IPR011051">
    <property type="entry name" value="RmlC_Cupin_sf"/>
</dbReference>
<dbReference type="Proteomes" id="UP000199365">
    <property type="component" value="Unassembled WGS sequence"/>
</dbReference>
<dbReference type="RefSeq" id="WP_090812138.1">
    <property type="nucleotide sequence ID" value="NZ_FNKX01000004.1"/>
</dbReference>
<dbReference type="EMBL" id="FNKX01000004">
    <property type="protein sequence ID" value="SDR61104.1"/>
    <property type="molecule type" value="Genomic_DNA"/>
</dbReference>
<dbReference type="SUPFAM" id="SSF51182">
    <property type="entry name" value="RmlC-like cupins"/>
    <property type="match status" value="1"/>
</dbReference>
<dbReference type="AlphaFoldDB" id="A0A1H1KFN1"/>
<proteinExistence type="predicted"/>
<evidence type="ECO:0000313" key="2">
    <source>
        <dbReference type="EMBL" id="SDR61104.1"/>
    </source>
</evidence>
<gene>
    <name evidence="2" type="ORF">SAMN05445850_7555</name>
</gene>
<accession>A0A1H1KFN1</accession>
<dbReference type="InterPro" id="IPR014710">
    <property type="entry name" value="RmlC-like_jellyroll"/>
</dbReference>
<organism evidence="2 3">
    <name type="scientific">Paraburkholderia tuberum</name>
    <dbReference type="NCBI Taxonomy" id="157910"/>
    <lineage>
        <taxon>Bacteria</taxon>
        <taxon>Pseudomonadati</taxon>
        <taxon>Pseudomonadota</taxon>
        <taxon>Betaproteobacteria</taxon>
        <taxon>Burkholderiales</taxon>
        <taxon>Burkholderiaceae</taxon>
        <taxon>Paraburkholderia</taxon>
    </lineage>
</organism>
<evidence type="ECO:0000313" key="3">
    <source>
        <dbReference type="Proteomes" id="UP000199365"/>
    </source>
</evidence>
<reference evidence="3" key="1">
    <citation type="submission" date="2016-10" db="EMBL/GenBank/DDBJ databases">
        <authorList>
            <person name="Varghese N."/>
            <person name="Submissions S."/>
        </authorList>
    </citation>
    <scope>NUCLEOTIDE SEQUENCE [LARGE SCALE GENOMIC DNA]</scope>
    <source>
        <strain evidence="3">DUS833</strain>
    </source>
</reference>
<name>A0A1H1KFN1_9BURK</name>
<dbReference type="STRING" id="157910.SAMN05445850_7555"/>
<evidence type="ECO:0000256" key="1">
    <source>
        <dbReference type="SAM" id="MobiDB-lite"/>
    </source>
</evidence>
<protein>
    <submittedName>
        <fullName evidence="2">Cupin domain protein</fullName>
    </submittedName>
</protein>
<dbReference type="Gene3D" id="2.60.120.10">
    <property type="entry name" value="Jelly Rolls"/>
    <property type="match status" value="1"/>
</dbReference>
<sequence>MKDDGGAAKKLEFRDEKDAAKDRWAEGLASATRCSSRKRPRRDMSLPLWFAVCMVVALSQVESAQATPPSGFTGMTLAKGTFTEFQVINRLTQDQLQRLAPGFPGDTWSSLEKTEGPSDLYIQTNTWAPGGTTGWHKHPGHSLIIITSGQVTEYHTDCTQKVYGPGTANGTTLVDTGNDEHLIRNEGSVAATGFAVQLVANGAQRRIDEPAPKTCSSIF</sequence>
<keyword evidence="3" id="KW-1185">Reference proteome</keyword>